<feature type="transmembrane region" description="Helical" evidence="2">
    <location>
        <begin position="133"/>
        <end position="150"/>
    </location>
</feature>
<evidence type="ECO:0000313" key="3">
    <source>
        <dbReference type="EMBL" id="KAK8407475.1"/>
    </source>
</evidence>
<name>A0AAW0V845_SCYPA</name>
<keyword evidence="2" id="KW-0812">Transmembrane</keyword>
<dbReference type="EMBL" id="JARAKH010000001">
    <property type="protein sequence ID" value="KAK8407475.1"/>
    <property type="molecule type" value="Genomic_DNA"/>
</dbReference>
<sequence length="152" mass="16800">MGSYRRFCFSGDWLTYCPAHLNYTPPGRLPLGYSVITPRWAGRQGAPERDRRIIIGSETSITPSDTDRPPPHILPNLRESLVNTPGSVHTGAAQQGGKKVERDAKTTVKRRPGTTRRSLLEVRTTVKGSQSPTVLLVLLVFLLLLLLSLVQT</sequence>
<keyword evidence="2" id="KW-0472">Membrane</keyword>
<evidence type="ECO:0000313" key="4">
    <source>
        <dbReference type="Proteomes" id="UP001487740"/>
    </source>
</evidence>
<accession>A0AAW0V845</accession>
<comment type="caution">
    <text evidence="3">The sequence shown here is derived from an EMBL/GenBank/DDBJ whole genome shotgun (WGS) entry which is preliminary data.</text>
</comment>
<protein>
    <submittedName>
        <fullName evidence="3">Uncharacterized protein</fullName>
    </submittedName>
</protein>
<evidence type="ECO:0000256" key="1">
    <source>
        <dbReference type="SAM" id="MobiDB-lite"/>
    </source>
</evidence>
<evidence type="ECO:0000256" key="2">
    <source>
        <dbReference type="SAM" id="Phobius"/>
    </source>
</evidence>
<dbReference type="AlphaFoldDB" id="A0AAW0V845"/>
<feature type="region of interest" description="Disordered" evidence="1">
    <location>
        <begin position="84"/>
        <end position="115"/>
    </location>
</feature>
<proteinExistence type="predicted"/>
<feature type="region of interest" description="Disordered" evidence="1">
    <location>
        <begin position="42"/>
        <end position="70"/>
    </location>
</feature>
<gene>
    <name evidence="3" type="ORF">O3P69_002194</name>
</gene>
<organism evidence="3 4">
    <name type="scientific">Scylla paramamosain</name>
    <name type="common">Mud crab</name>
    <dbReference type="NCBI Taxonomy" id="85552"/>
    <lineage>
        <taxon>Eukaryota</taxon>
        <taxon>Metazoa</taxon>
        <taxon>Ecdysozoa</taxon>
        <taxon>Arthropoda</taxon>
        <taxon>Crustacea</taxon>
        <taxon>Multicrustacea</taxon>
        <taxon>Malacostraca</taxon>
        <taxon>Eumalacostraca</taxon>
        <taxon>Eucarida</taxon>
        <taxon>Decapoda</taxon>
        <taxon>Pleocyemata</taxon>
        <taxon>Brachyura</taxon>
        <taxon>Eubrachyura</taxon>
        <taxon>Portunoidea</taxon>
        <taxon>Portunidae</taxon>
        <taxon>Portuninae</taxon>
        <taxon>Scylla</taxon>
    </lineage>
</organism>
<reference evidence="3 4" key="1">
    <citation type="submission" date="2023-03" db="EMBL/GenBank/DDBJ databases">
        <title>High-quality genome of Scylla paramamosain provides insights in environmental adaptation.</title>
        <authorList>
            <person name="Zhang L."/>
        </authorList>
    </citation>
    <scope>NUCLEOTIDE SEQUENCE [LARGE SCALE GENOMIC DNA]</scope>
    <source>
        <strain evidence="3">LZ_2023a</strain>
        <tissue evidence="3">Muscle</tissue>
    </source>
</reference>
<keyword evidence="4" id="KW-1185">Reference proteome</keyword>
<dbReference type="Proteomes" id="UP001487740">
    <property type="component" value="Unassembled WGS sequence"/>
</dbReference>
<keyword evidence="2" id="KW-1133">Transmembrane helix</keyword>